<dbReference type="CDD" id="cd15739">
    <property type="entry name" value="FYVE_RABE_unchar"/>
    <property type="match status" value="1"/>
</dbReference>
<dbReference type="Gene3D" id="1.20.5.730">
    <property type="entry name" value="Single helix bin"/>
    <property type="match status" value="1"/>
</dbReference>
<dbReference type="PANTHER" id="PTHR31179">
    <property type="entry name" value="RAB GTPASE-BINDING EFFECTOR PROTEIN"/>
    <property type="match status" value="1"/>
</dbReference>
<name>A0A813UZM7_9BILA</name>
<accession>A0A813UZM7</accession>
<evidence type="ECO:0000313" key="9">
    <source>
        <dbReference type="EMBL" id="CAF0833876.1"/>
    </source>
</evidence>
<gene>
    <name evidence="9" type="ORF">GPM918_LOCUS5199</name>
    <name evidence="8" type="ORF">OVA965_LOCUS3538</name>
    <name evidence="11" type="ORF">SRO942_LOCUS5199</name>
    <name evidence="10" type="ORF">TMI583_LOCUS3537</name>
</gene>
<dbReference type="SUPFAM" id="SSF103652">
    <property type="entry name" value="G protein-binding domain"/>
    <property type="match status" value="1"/>
</dbReference>
<protein>
    <recommendedName>
        <fullName evidence="7">FYVE-type domain-containing protein</fullName>
    </recommendedName>
</protein>
<evidence type="ECO:0000256" key="4">
    <source>
        <dbReference type="PROSITE-ProRule" id="PRU00091"/>
    </source>
</evidence>
<evidence type="ECO:0000256" key="2">
    <source>
        <dbReference type="ARBA" id="ARBA00022771"/>
    </source>
</evidence>
<dbReference type="PROSITE" id="PS50178">
    <property type="entry name" value="ZF_FYVE"/>
    <property type="match status" value="1"/>
</dbReference>
<feature type="coiled-coil region" evidence="5">
    <location>
        <begin position="68"/>
        <end position="95"/>
    </location>
</feature>
<dbReference type="SMART" id="SM00064">
    <property type="entry name" value="FYVE"/>
    <property type="match status" value="1"/>
</dbReference>
<evidence type="ECO:0000256" key="6">
    <source>
        <dbReference type="SAM" id="MobiDB-lite"/>
    </source>
</evidence>
<dbReference type="EMBL" id="CAJOBC010000742">
    <property type="protein sequence ID" value="CAF3620988.1"/>
    <property type="molecule type" value="Genomic_DNA"/>
</dbReference>
<evidence type="ECO:0000259" key="7">
    <source>
        <dbReference type="PROSITE" id="PS50178"/>
    </source>
</evidence>
<dbReference type="InterPro" id="IPR013083">
    <property type="entry name" value="Znf_RING/FYVE/PHD"/>
</dbReference>
<evidence type="ECO:0000256" key="5">
    <source>
        <dbReference type="SAM" id="Coils"/>
    </source>
</evidence>
<dbReference type="InterPro" id="IPR003914">
    <property type="entry name" value="Rabaptin"/>
</dbReference>
<dbReference type="GO" id="GO:0008270">
    <property type="term" value="F:zinc ion binding"/>
    <property type="evidence" value="ECO:0007669"/>
    <property type="project" value="UniProtKB-KW"/>
</dbReference>
<dbReference type="AlphaFoldDB" id="A0A813UZM7"/>
<evidence type="ECO:0000256" key="1">
    <source>
        <dbReference type="ARBA" id="ARBA00022723"/>
    </source>
</evidence>
<dbReference type="Proteomes" id="UP000682733">
    <property type="component" value="Unassembled WGS sequence"/>
</dbReference>
<dbReference type="Gene3D" id="3.30.40.10">
    <property type="entry name" value="Zinc/RING finger domain, C3HC4 (zinc finger)"/>
    <property type="match status" value="1"/>
</dbReference>
<organism evidence="9 12">
    <name type="scientific">Didymodactylos carnosus</name>
    <dbReference type="NCBI Taxonomy" id="1234261"/>
    <lineage>
        <taxon>Eukaryota</taxon>
        <taxon>Metazoa</taxon>
        <taxon>Spiralia</taxon>
        <taxon>Gnathifera</taxon>
        <taxon>Rotifera</taxon>
        <taxon>Eurotatoria</taxon>
        <taxon>Bdelloidea</taxon>
        <taxon>Philodinida</taxon>
        <taxon>Philodinidae</taxon>
        <taxon>Didymodactylos</taxon>
    </lineage>
</organism>
<dbReference type="Pfam" id="PF01363">
    <property type="entry name" value="FYVE"/>
    <property type="match status" value="1"/>
</dbReference>
<dbReference type="Proteomes" id="UP000663829">
    <property type="component" value="Unassembled WGS sequence"/>
</dbReference>
<dbReference type="InterPro" id="IPR017455">
    <property type="entry name" value="Znf_FYVE-rel"/>
</dbReference>
<dbReference type="Proteomes" id="UP000677228">
    <property type="component" value="Unassembled WGS sequence"/>
</dbReference>
<evidence type="ECO:0000313" key="8">
    <source>
        <dbReference type="EMBL" id="CAF0779713.1"/>
    </source>
</evidence>
<reference evidence="9" key="1">
    <citation type="submission" date="2021-02" db="EMBL/GenBank/DDBJ databases">
        <authorList>
            <person name="Nowell W R."/>
        </authorList>
    </citation>
    <scope>NUCLEOTIDE SEQUENCE</scope>
</reference>
<dbReference type="GO" id="GO:0005096">
    <property type="term" value="F:GTPase activator activity"/>
    <property type="evidence" value="ECO:0007669"/>
    <property type="project" value="InterPro"/>
</dbReference>
<feature type="region of interest" description="Disordered" evidence="6">
    <location>
        <begin position="21"/>
        <end position="40"/>
    </location>
</feature>
<proteinExistence type="predicted"/>
<dbReference type="EMBL" id="CAJNOQ010000742">
    <property type="protein sequence ID" value="CAF0833876.1"/>
    <property type="molecule type" value="Genomic_DNA"/>
</dbReference>
<keyword evidence="1" id="KW-0479">Metal-binding</keyword>
<evidence type="ECO:0000313" key="10">
    <source>
        <dbReference type="EMBL" id="CAF3561207.1"/>
    </source>
</evidence>
<dbReference type="EMBL" id="CAJNOK010000858">
    <property type="protein sequence ID" value="CAF0779713.1"/>
    <property type="molecule type" value="Genomic_DNA"/>
</dbReference>
<comment type="caution">
    <text evidence="9">The sequence shown here is derived from an EMBL/GenBank/DDBJ whole genome shotgun (WGS) entry which is preliminary data.</text>
</comment>
<dbReference type="InterPro" id="IPR000306">
    <property type="entry name" value="Znf_FYVE"/>
</dbReference>
<keyword evidence="12" id="KW-1185">Reference proteome</keyword>
<dbReference type="EMBL" id="CAJOBA010000858">
    <property type="protein sequence ID" value="CAF3561207.1"/>
    <property type="molecule type" value="Genomic_DNA"/>
</dbReference>
<dbReference type="OrthoDB" id="79871at2759"/>
<dbReference type="SUPFAM" id="SSF57903">
    <property type="entry name" value="FYVE/PHD zinc finger"/>
    <property type="match status" value="1"/>
</dbReference>
<dbReference type="Proteomes" id="UP000681722">
    <property type="component" value="Unassembled WGS sequence"/>
</dbReference>
<dbReference type="GO" id="GO:0006897">
    <property type="term" value="P:endocytosis"/>
    <property type="evidence" value="ECO:0007669"/>
    <property type="project" value="InterPro"/>
</dbReference>
<keyword evidence="2 4" id="KW-0863">Zinc-finger</keyword>
<sequence>MNSLKIDKWSFFLFKNNISSTSKSDSGDDVTTIPSEQPPSPLILPIDNLTNKLSDETTSSLSSYPIAIVRLNSRCEKLKQQIQLLTNQLTESQITEKYAKDECAKYLQIYARNNERFITFERKQLAQMKTLLSILTPKQHNILAEISAQTHPVGTKATDDLPKRRAFTSPSGPYINPSLPISDPSSTLQITNDGQAIETGLAERTAKEEQDDDTKLLAARLHKSETDWEDLLYQITQIMDLSQNFCEKCSTYRDDNEKLRIASSQKQEENVKLIYDLSVAIAECEKQSQLRAHVEQQLHDANKLVEQLVSLFKKVEKNEADFRDTKTHYENLFIEQVNNVKKLVKERELLNLYIKRLETENHSLITINTEETTRILSHTTQCPTTIEESWGLLQKLREQLINQLKLEQKLRNDLQLLHNNYQADIREREQIENLLNRDLNTAKDEIIVLQSIQTEYERITGLKNNLEKQLEHKVIELNTTKTVSTTLTNQLKEKLELLDQTKSKTDEDNIALRIQLQKMKIDLDNSELVQRDFVRLSQSLQIQLENIRESEHVLRWHNEEDYHDCMNCKTPFTVTWRKHHCRHCGKVLCKDCTNKTVYTGPNNRASRVCDVCYTWLVKDSQPYFHSTVPEI</sequence>
<evidence type="ECO:0000313" key="12">
    <source>
        <dbReference type="Proteomes" id="UP000663829"/>
    </source>
</evidence>
<evidence type="ECO:0000256" key="3">
    <source>
        <dbReference type="ARBA" id="ARBA00022833"/>
    </source>
</evidence>
<feature type="domain" description="FYVE-type" evidence="7">
    <location>
        <begin position="559"/>
        <end position="617"/>
    </location>
</feature>
<dbReference type="Pfam" id="PF09311">
    <property type="entry name" value="Rab5-bind"/>
    <property type="match status" value="1"/>
</dbReference>
<dbReference type="PANTHER" id="PTHR31179:SF7">
    <property type="entry name" value="FYVE-TYPE DOMAIN-CONTAINING PROTEIN"/>
    <property type="match status" value="1"/>
</dbReference>
<evidence type="ECO:0000313" key="11">
    <source>
        <dbReference type="EMBL" id="CAF3620988.1"/>
    </source>
</evidence>
<dbReference type="InterPro" id="IPR011011">
    <property type="entry name" value="Znf_FYVE_PHD"/>
</dbReference>
<keyword evidence="5" id="KW-0175">Coiled coil</keyword>
<dbReference type="InterPro" id="IPR015390">
    <property type="entry name" value="Rabaptin_Rab5-bd_dom"/>
</dbReference>
<keyword evidence="3" id="KW-0862">Zinc</keyword>